<evidence type="ECO:0000313" key="1">
    <source>
        <dbReference type="EMBL" id="KKL12883.1"/>
    </source>
</evidence>
<organism evidence="1">
    <name type="scientific">marine sediment metagenome</name>
    <dbReference type="NCBI Taxonomy" id="412755"/>
    <lineage>
        <taxon>unclassified sequences</taxon>
        <taxon>metagenomes</taxon>
        <taxon>ecological metagenomes</taxon>
    </lineage>
</organism>
<name>A0A0F9DLP5_9ZZZZ</name>
<accession>A0A0F9DLP5</accession>
<gene>
    <name evidence="1" type="ORF">LCGC14_2531320</name>
</gene>
<protein>
    <recommendedName>
        <fullName evidence="2">CMP/dCMP-type deaminase domain-containing protein</fullName>
    </recommendedName>
</protein>
<dbReference type="EMBL" id="LAZR01041087">
    <property type="protein sequence ID" value="KKL12883.1"/>
    <property type="molecule type" value="Genomic_DNA"/>
</dbReference>
<evidence type="ECO:0008006" key="2">
    <source>
        <dbReference type="Google" id="ProtNLM"/>
    </source>
</evidence>
<proteinExistence type="predicted"/>
<sequence length="31" mass="3607">MCGMKLYLDFEPCQECKTMMKELSSAEILYA</sequence>
<comment type="caution">
    <text evidence="1">The sequence shown here is derived from an EMBL/GenBank/DDBJ whole genome shotgun (WGS) entry which is preliminary data.</text>
</comment>
<reference evidence="1" key="1">
    <citation type="journal article" date="2015" name="Nature">
        <title>Complex archaea that bridge the gap between prokaryotes and eukaryotes.</title>
        <authorList>
            <person name="Spang A."/>
            <person name="Saw J.H."/>
            <person name="Jorgensen S.L."/>
            <person name="Zaremba-Niedzwiedzka K."/>
            <person name="Martijn J."/>
            <person name="Lind A.E."/>
            <person name="van Eijk R."/>
            <person name="Schleper C."/>
            <person name="Guy L."/>
            <person name="Ettema T.J."/>
        </authorList>
    </citation>
    <scope>NUCLEOTIDE SEQUENCE</scope>
</reference>
<dbReference type="AlphaFoldDB" id="A0A0F9DLP5"/>
<feature type="non-terminal residue" evidence="1">
    <location>
        <position position="31"/>
    </location>
</feature>